<dbReference type="GO" id="GO:0005975">
    <property type="term" value="P:carbohydrate metabolic process"/>
    <property type="evidence" value="ECO:0007669"/>
    <property type="project" value="InterPro"/>
</dbReference>
<keyword evidence="3" id="KW-0134">Cell wall</keyword>
<keyword evidence="4" id="KW-0964">Secreted</keyword>
<evidence type="ECO:0000256" key="8">
    <source>
        <dbReference type="PROSITE-ProRule" id="PRU10052"/>
    </source>
</evidence>
<dbReference type="EMBL" id="JAZDWU010000005">
    <property type="protein sequence ID" value="KAL0000680.1"/>
    <property type="molecule type" value="Genomic_DNA"/>
</dbReference>
<dbReference type="InterPro" id="IPR012334">
    <property type="entry name" value="Pectin_lyas_fold"/>
</dbReference>
<dbReference type="InterPro" id="IPR000743">
    <property type="entry name" value="Glyco_hydro_28"/>
</dbReference>
<comment type="similarity">
    <text evidence="2 9">Belongs to the glycosyl hydrolase 28 family.</text>
</comment>
<dbReference type="AlphaFoldDB" id="A0AAW2CU25"/>
<evidence type="ECO:0000256" key="1">
    <source>
        <dbReference type="ARBA" id="ARBA00004191"/>
    </source>
</evidence>
<evidence type="ECO:0000256" key="2">
    <source>
        <dbReference type="ARBA" id="ARBA00008834"/>
    </source>
</evidence>
<keyword evidence="7" id="KW-0961">Cell wall biogenesis/degradation</keyword>
<evidence type="ECO:0000313" key="11">
    <source>
        <dbReference type="Proteomes" id="UP001459277"/>
    </source>
</evidence>
<dbReference type="PANTHER" id="PTHR31375">
    <property type="match status" value="1"/>
</dbReference>
<evidence type="ECO:0000256" key="6">
    <source>
        <dbReference type="ARBA" id="ARBA00023295"/>
    </source>
</evidence>
<evidence type="ECO:0000256" key="5">
    <source>
        <dbReference type="ARBA" id="ARBA00022801"/>
    </source>
</evidence>
<dbReference type="GO" id="GO:0071555">
    <property type="term" value="P:cell wall organization"/>
    <property type="evidence" value="ECO:0007669"/>
    <property type="project" value="UniProtKB-KW"/>
</dbReference>
<dbReference type="FunFam" id="2.160.20.10:FF:000004">
    <property type="entry name" value="Pectin lyase-like superfamily protein"/>
    <property type="match status" value="1"/>
</dbReference>
<keyword evidence="11" id="KW-1185">Reference proteome</keyword>
<dbReference type="SUPFAM" id="SSF51126">
    <property type="entry name" value="Pectin lyase-like"/>
    <property type="match status" value="1"/>
</dbReference>
<organism evidence="10 11">
    <name type="scientific">Lithocarpus litseifolius</name>
    <dbReference type="NCBI Taxonomy" id="425828"/>
    <lineage>
        <taxon>Eukaryota</taxon>
        <taxon>Viridiplantae</taxon>
        <taxon>Streptophyta</taxon>
        <taxon>Embryophyta</taxon>
        <taxon>Tracheophyta</taxon>
        <taxon>Spermatophyta</taxon>
        <taxon>Magnoliopsida</taxon>
        <taxon>eudicotyledons</taxon>
        <taxon>Gunneridae</taxon>
        <taxon>Pentapetalae</taxon>
        <taxon>rosids</taxon>
        <taxon>fabids</taxon>
        <taxon>Fagales</taxon>
        <taxon>Fagaceae</taxon>
        <taxon>Lithocarpus</taxon>
    </lineage>
</organism>
<keyword evidence="5 9" id="KW-0378">Hydrolase</keyword>
<comment type="subcellular location">
    <subcellularLocation>
        <location evidence="1">Secreted</location>
        <location evidence="1">Cell wall</location>
    </subcellularLocation>
</comment>
<gene>
    <name evidence="10" type="ORF">SO802_014461</name>
</gene>
<dbReference type="PROSITE" id="PS00502">
    <property type="entry name" value="POLYGALACTURONASE"/>
    <property type="match status" value="1"/>
</dbReference>
<keyword evidence="6 9" id="KW-0326">Glycosidase</keyword>
<evidence type="ECO:0000256" key="3">
    <source>
        <dbReference type="ARBA" id="ARBA00022512"/>
    </source>
</evidence>
<sequence>MAPSSRKTSTCGCHSCAIDKADSRLPIPWKIVFPFTVWTIWNHRNQVVFKNKRINPMLAKEDGLVLCLNRNFNAIEVESDAEAIIDILSSSNCTNSLVSPLVFENVFYKACQSEGRNLMLIPRGTYVLGPIVLKGPCKGQVEIQIIGTLKALTNKVSTINVNHWITFQYIDRLVLRGGGKLDGQGASAWDDNNCSKNPNCKALPISLRFDFVTNSRITHLTSINSKNAHVNVFACKDMKFDQIHILAPKDSPNTDGIHIGSSNNIQILDSTIATGDDCVSMSPGSKNINIRNVTCGPGHGISVGSLGGGPNEEDFSGLTVTNCTFIGTQNGLRVKTWARSYASNVFNLIFEDIIMDNVNNPIIIDQQYCPSRNCEKGDSQVQIRDVKYRNIRGTSSSKVAVAFECSKGKPCENIELNNINLTYHGAEGVVASSCSNAKGIANGQQQPGSCI</sequence>
<dbReference type="InterPro" id="IPR011050">
    <property type="entry name" value="Pectin_lyase_fold/virulence"/>
</dbReference>
<evidence type="ECO:0008006" key="12">
    <source>
        <dbReference type="Google" id="ProtNLM"/>
    </source>
</evidence>
<dbReference type="Pfam" id="PF00295">
    <property type="entry name" value="Glyco_hydro_28"/>
    <property type="match status" value="1"/>
</dbReference>
<proteinExistence type="inferred from homology"/>
<dbReference type="Proteomes" id="UP001459277">
    <property type="component" value="Unassembled WGS sequence"/>
</dbReference>
<dbReference type="GO" id="GO:0004650">
    <property type="term" value="F:polygalacturonase activity"/>
    <property type="evidence" value="ECO:0007669"/>
    <property type="project" value="InterPro"/>
</dbReference>
<dbReference type="Gene3D" id="2.160.20.10">
    <property type="entry name" value="Single-stranded right-handed beta-helix, Pectin lyase-like"/>
    <property type="match status" value="1"/>
</dbReference>
<dbReference type="InterPro" id="IPR006626">
    <property type="entry name" value="PbH1"/>
</dbReference>
<name>A0AAW2CU25_9ROSI</name>
<evidence type="ECO:0000256" key="9">
    <source>
        <dbReference type="RuleBase" id="RU361169"/>
    </source>
</evidence>
<evidence type="ECO:0000256" key="4">
    <source>
        <dbReference type="ARBA" id="ARBA00022525"/>
    </source>
</evidence>
<evidence type="ECO:0000313" key="10">
    <source>
        <dbReference type="EMBL" id="KAL0000680.1"/>
    </source>
</evidence>
<dbReference type="SMART" id="SM00710">
    <property type="entry name" value="PbH1"/>
    <property type="match status" value="6"/>
</dbReference>
<evidence type="ECO:0000256" key="7">
    <source>
        <dbReference type="ARBA" id="ARBA00023316"/>
    </source>
</evidence>
<reference evidence="10 11" key="1">
    <citation type="submission" date="2024-01" db="EMBL/GenBank/DDBJ databases">
        <title>A telomere-to-telomere, gap-free genome of sweet tea (Lithocarpus litseifolius).</title>
        <authorList>
            <person name="Zhou J."/>
        </authorList>
    </citation>
    <scope>NUCLEOTIDE SEQUENCE [LARGE SCALE GENOMIC DNA]</scope>
    <source>
        <strain evidence="10">Zhou-2022a</strain>
        <tissue evidence="10">Leaf</tissue>
    </source>
</reference>
<comment type="caution">
    <text evidence="10">The sequence shown here is derived from an EMBL/GenBank/DDBJ whole genome shotgun (WGS) entry which is preliminary data.</text>
</comment>
<feature type="active site" evidence="8">
    <location>
        <position position="299"/>
    </location>
</feature>
<protein>
    <recommendedName>
        <fullName evidence="12">Exopolygalacturonase-like</fullName>
    </recommendedName>
</protein>
<accession>A0AAW2CU25</accession>